<gene>
    <name evidence="2" type="ORF">A2Y85_00285</name>
</gene>
<dbReference type="Pfam" id="PF01797">
    <property type="entry name" value="Y1_Tnp"/>
    <property type="match status" value="1"/>
</dbReference>
<dbReference type="InterPro" id="IPR036515">
    <property type="entry name" value="Transposase_17_sf"/>
</dbReference>
<dbReference type="Proteomes" id="UP000177025">
    <property type="component" value="Unassembled WGS sequence"/>
</dbReference>
<protein>
    <recommendedName>
        <fullName evidence="1">Transposase IS200-like domain-containing protein</fullName>
    </recommendedName>
</protein>
<dbReference type="SMART" id="SM01321">
    <property type="entry name" value="Y1_Tnp"/>
    <property type="match status" value="1"/>
</dbReference>
<reference evidence="2 3" key="1">
    <citation type="journal article" date="2016" name="Nat. Commun.">
        <title>Thousands of microbial genomes shed light on interconnected biogeochemical processes in an aquifer system.</title>
        <authorList>
            <person name="Anantharaman K."/>
            <person name="Brown C.T."/>
            <person name="Hug L.A."/>
            <person name="Sharon I."/>
            <person name="Castelle C.J."/>
            <person name="Probst A.J."/>
            <person name="Thomas B.C."/>
            <person name="Singh A."/>
            <person name="Wilkins M.J."/>
            <person name="Karaoz U."/>
            <person name="Brodie E.L."/>
            <person name="Williams K.H."/>
            <person name="Hubbard S.S."/>
            <person name="Banfield J.F."/>
        </authorList>
    </citation>
    <scope>NUCLEOTIDE SEQUENCE [LARGE SCALE GENOMIC DNA]</scope>
</reference>
<proteinExistence type="predicted"/>
<dbReference type="PANTHER" id="PTHR34322">
    <property type="entry name" value="TRANSPOSASE, Y1_TNP DOMAIN-CONTAINING"/>
    <property type="match status" value="1"/>
</dbReference>
<dbReference type="SUPFAM" id="SSF143422">
    <property type="entry name" value="Transposase IS200-like"/>
    <property type="match status" value="1"/>
</dbReference>
<accession>A0A1F4U2U0</accession>
<dbReference type="GO" id="GO:0003677">
    <property type="term" value="F:DNA binding"/>
    <property type="evidence" value="ECO:0007669"/>
    <property type="project" value="InterPro"/>
</dbReference>
<evidence type="ECO:0000259" key="1">
    <source>
        <dbReference type="SMART" id="SM01321"/>
    </source>
</evidence>
<organism evidence="2 3">
    <name type="scientific">candidate division WOR-3 bacterium RBG_13_43_14</name>
    <dbReference type="NCBI Taxonomy" id="1802590"/>
    <lineage>
        <taxon>Bacteria</taxon>
        <taxon>Bacteria division WOR-3</taxon>
    </lineage>
</organism>
<dbReference type="AlphaFoldDB" id="A0A1F4U2U0"/>
<evidence type="ECO:0000313" key="3">
    <source>
        <dbReference type="Proteomes" id="UP000177025"/>
    </source>
</evidence>
<dbReference type="InterPro" id="IPR002686">
    <property type="entry name" value="Transposase_17"/>
</dbReference>
<comment type="caution">
    <text evidence="2">The sequence shown here is derived from an EMBL/GenBank/DDBJ whole genome shotgun (WGS) entry which is preliminary data.</text>
</comment>
<dbReference type="GO" id="GO:0006313">
    <property type="term" value="P:DNA transposition"/>
    <property type="evidence" value="ECO:0007669"/>
    <property type="project" value="InterPro"/>
</dbReference>
<sequence length="267" mass="31776">MAWKPRICGENIYHHIYAWSNDRHPIFKIPGHYERYLLLLKKYSSQYDIDIIAYALMEWHVHLFVHDKTNNISSFMFRLHGSYAHYYNRINKRAGHVFGERYNNKVVIPNQYGIWLSRYIHRQALEAGLVKDIKDYPWTSYRYYIDDMKSSFISSAIILNQFGKGKVAIKYYNDFVLREVIEEPVDWGRRIFKIKNSSSIMSTICKELMVDVSKLINPKGNNERNQRKAAIELLHYKYNYTKSQIAEIFRISRAAVTLCLRANINKK</sequence>
<evidence type="ECO:0000313" key="2">
    <source>
        <dbReference type="EMBL" id="OGC39201.1"/>
    </source>
</evidence>
<dbReference type="EMBL" id="MEUM01000143">
    <property type="protein sequence ID" value="OGC39201.1"/>
    <property type="molecule type" value="Genomic_DNA"/>
</dbReference>
<dbReference type="PANTHER" id="PTHR34322:SF2">
    <property type="entry name" value="TRANSPOSASE IS200-LIKE DOMAIN-CONTAINING PROTEIN"/>
    <property type="match status" value="1"/>
</dbReference>
<dbReference type="GO" id="GO:0004803">
    <property type="term" value="F:transposase activity"/>
    <property type="evidence" value="ECO:0007669"/>
    <property type="project" value="InterPro"/>
</dbReference>
<dbReference type="Gene3D" id="3.30.70.1290">
    <property type="entry name" value="Transposase IS200-like"/>
    <property type="match status" value="1"/>
</dbReference>
<feature type="domain" description="Transposase IS200-like" evidence="1">
    <location>
        <begin position="9"/>
        <end position="123"/>
    </location>
</feature>
<name>A0A1F4U2U0_UNCW3</name>